<keyword evidence="7" id="KW-1185">Reference proteome</keyword>
<keyword evidence="3 4" id="KW-0808">Transferase</keyword>
<accession>A0A8S3YXW7</accession>
<comment type="similarity">
    <text evidence="1 4">Belongs to the methyltransferase superfamily. METL family.</text>
</comment>
<protein>
    <recommendedName>
        <fullName evidence="4">tRNA N(3)-methylcytidine methyltransferase</fullName>
        <ecNumber evidence="4">2.1.1.-</ecNumber>
    </recommendedName>
</protein>
<proteinExistence type="inferred from homology"/>
<dbReference type="PANTHER" id="PTHR22809:SF11">
    <property type="entry name" value="TRNA N(3)-METHYLCYTIDINE METHYLTRANSFERASE METTL2"/>
    <property type="match status" value="1"/>
</dbReference>
<sequence length="375" mass="43214">MENGELEVVDEKLVSGDDSARTKFGTRYLTDPQNVFQHNAWDNAVWDEDQEITAQKIAKNHADRAVSIDRRDVYEKEAAKNWNQFYNIHTNHFFKDRHWLFTEFPELYGPETFTESTIASHSTSTKSDLNPSNSLSAFDEEIDKVDTGSSRGNKSLITIPEQVSCHDSDCVQQQTPEEHVPFFRLLEVGCGVGNTVFPVLKTNKNPNLFIYCCDFSAQAIDIVKAHPDYDESRCQAFVHDLTADDSEVPFPLESLDIVVMIFVLSAISPERMQSAINRLASYLKSGGTLLFRDYGRYDMAQLRFKEGRCLSENFYVRGDGTRVYFFTQDELRTMFELAGLQEKENIVDRRLQVNRGRQLKMYRVWIQCKYVKPLI</sequence>
<dbReference type="AlphaFoldDB" id="A0A8S3YXW7"/>
<dbReference type="InterPro" id="IPR026113">
    <property type="entry name" value="METTL2/6/8-like"/>
</dbReference>
<dbReference type="PANTHER" id="PTHR22809">
    <property type="entry name" value="METHYLTRANSFERASE-RELATED"/>
    <property type="match status" value="1"/>
</dbReference>
<evidence type="ECO:0000256" key="1">
    <source>
        <dbReference type="ARBA" id="ARBA00009725"/>
    </source>
</evidence>
<dbReference type="EMBL" id="CAJHNH020000657">
    <property type="protein sequence ID" value="CAG5119106.1"/>
    <property type="molecule type" value="Genomic_DNA"/>
</dbReference>
<name>A0A8S3YXW7_9EUPU</name>
<organism evidence="6 7">
    <name type="scientific">Candidula unifasciata</name>
    <dbReference type="NCBI Taxonomy" id="100452"/>
    <lineage>
        <taxon>Eukaryota</taxon>
        <taxon>Metazoa</taxon>
        <taxon>Spiralia</taxon>
        <taxon>Lophotrochozoa</taxon>
        <taxon>Mollusca</taxon>
        <taxon>Gastropoda</taxon>
        <taxon>Heterobranchia</taxon>
        <taxon>Euthyneura</taxon>
        <taxon>Panpulmonata</taxon>
        <taxon>Eupulmonata</taxon>
        <taxon>Stylommatophora</taxon>
        <taxon>Helicina</taxon>
        <taxon>Helicoidea</taxon>
        <taxon>Geomitridae</taxon>
        <taxon>Candidula</taxon>
    </lineage>
</organism>
<evidence type="ECO:0000256" key="4">
    <source>
        <dbReference type="PIRNR" id="PIRNR037755"/>
    </source>
</evidence>
<comment type="caution">
    <text evidence="6">The sequence shown here is derived from an EMBL/GenBank/DDBJ whole genome shotgun (WGS) entry which is preliminary data.</text>
</comment>
<dbReference type="Pfam" id="PF08242">
    <property type="entry name" value="Methyltransf_12"/>
    <property type="match status" value="1"/>
</dbReference>
<evidence type="ECO:0000313" key="7">
    <source>
        <dbReference type="Proteomes" id="UP000678393"/>
    </source>
</evidence>
<dbReference type="SUPFAM" id="SSF53335">
    <property type="entry name" value="S-adenosyl-L-methionine-dependent methyltransferases"/>
    <property type="match status" value="1"/>
</dbReference>
<dbReference type="InterPro" id="IPR029063">
    <property type="entry name" value="SAM-dependent_MTases_sf"/>
</dbReference>
<feature type="domain" description="Methyltransferase type 12" evidence="5">
    <location>
        <begin position="186"/>
        <end position="289"/>
    </location>
</feature>
<dbReference type="Proteomes" id="UP000678393">
    <property type="component" value="Unassembled WGS sequence"/>
</dbReference>
<dbReference type="EC" id="2.1.1.-" evidence="4"/>
<dbReference type="CDD" id="cd02440">
    <property type="entry name" value="AdoMet_MTases"/>
    <property type="match status" value="1"/>
</dbReference>
<dbReference type="GO" id="GO:0052735">
    <property type="term" value="F:tRNA (cytidine-3-)-methyltransferase activity"/>
    <property type="evidence" value="ECO:0007669"/>
    <property type="project" value="TreeGrafter"/>
</dbReference>
<dbReference type="GO" id="GO:0032259">
    <property type="term" value="P:methylation"/>
    <property type="evidence" value="ECO:0007669"/>
    <property type="project" value="UniProtKB-KW"/>
</dbReference>
<evidence type="ECO:0000259" key="5">
    <source>
        <dbReference type="Pfam" id="PF08242"/>
    </source>
</evidence>
<evidence type="ECO:0000256" key="2">
    <source>
        <dbReference type="ARBA" id="ARBA00022603"/>
    </source>
</evidence>
<keyword evidence="2 4" id="KW-0489">Methyltransferase</keyword>
<gene>
    <name evidence="6" type="ORF">CUNI_LOCUS4664</name>
</gene>
<dbReference type="OrthoDB" id="417697at2759"/>
<evidence type="ECO:0000313" key="6">
    <source>
        <dbReference type="EMBL" id="CAG5119106.1"/>
    </source>
</evidence>
<dbReference type="Gene3D" id="3.40.50.150">
    <property type="entry name" value="Vaccinia Virus protein VP39"/>
    <property type="match status" value="1"/>
</dbReference>
<dbReference type="PIRSF" id="PIRSF037755">
    <property type="entry name" value="Mettl2_prd"/>
    <property type="match status" value="1"/>
</dbReference>
<dbReference type="InterPro" id="IPR013217">
    <property type="entry name" value="Methyltransf_12"/>
</dbReference>
<evidence type="ECO:0000256" key="3">
    <source>
        <dbReference type="ARBA" id="ARBA00022679"/>
    </source>
</evidence>
<comment type="function">
    <text evidence="4">S-adenosyl-L-methionine-dependent methyltransferase.</text>
</comment>
<reference evidence="6" key="1">
    <citation type="submission" date="2021-04" db="EMBL/GenBank/DDBJ databases">
        <authorList>
            <consortium name="Molecular Ecology Group"/>
        </authorList>
    </citation>
    <scope>NUCLEOTIDE SEQUENCE</scope>
</reference>